<dbReference type="InterPro" id="IPR000086">
    <property type="entry name" value="NUDIX_hydrolase_dom"/>
</dbReference>
<sequence>MGTRVLYIIQAEEKSRGIPPSQQTPIKRSIDEDTLEGKMAQPNTSYNIPRESSLLCAKDFITGAGAVMFHRKSKRVVLVIDTRQEQFGWFLPKGRRDIGETFEQTAVREGEEEGGYPCRLLPVPVPTRHPKKVADGDTLSTEPIYMHNWAIPTKRSWKDGGMYTCFWYVCEITDEDVEKVEREKQEKEILNRAQMNLAEAKTNTGKVFMDYHELGYRSELFGYEEANKLIAESIDSTVFGCVLGTAIELVQKLDAMETTD</sequence>
<dbReference type="InterPro" id="IPR020084">
    <property type="entry name" value="NUDIX_hydrolase_CS"/>
</dbReference>
<dbReference type="PANTHER" id="PTHR21340">
    <property type="entry name" value="DIADENOSINE 5,5-P1,P4-TETRAPHOSPHATE PYROPHOSPHOHYDROLASE MUTT"/>
    <property type="match status" value="1"/>
</dbReference>
<keyword evidence="5" id="KW-1185">Reference proteome</keyword>
<evidence type="ECO:0000256" key="1">
    <source>
        <dbReference type="ARBA" id="ARBA00022801"/>
    </source>
</evidence>
<dbReference type="GO" id="GO:0006167">
    <property type="term" value="P:AMP biosynthetic process"/>
    <property type="evidence" value="ECO:0007669"/>
    <property type="project" value="TreeGrafter"/>
</dbReference>
<dbReference type="EMBL" id="JAVHNS010000003">
    <property type="protein sequence ID" value="KAK6360879.1"/>
    <property type="molecule type" value="Genomic_DNA"/>
</dbReference>
<dbReference type="Proteomes" id="UP001373714">
    <property type="component" value="Unassembled WGS sequence"/>
</dbReference>
<dbReference type="Pfam" id="PF00293">
    <property type="entry name" value="NUDIX"/>
    <property type="match status" value="1"/>
</dbReference>
<evidence type="ECO:0000259" key="3">
    <source>
        <dbReference type="PROSITE" id="PS51462"/>
    </source>
</evidence>
<reference evidence="4 5" key="1">
    <citation type="submission" date="2019-10" db="EMBL/GenBank/DDBJ databases">
        <authorList>
            <person name="Palmer J.M."/>
        </authorList>
    </citation>
    <scope>NUCLEOTIDE SEQUENCE [LARGE SCALE GENOMIC DNA]</scope>
    <source>
        <strain evidence="4 5">TWF730</strain>
    </source>
</reference>
<dbReference type="PROSITE" id="PS00893">
    <property type="entry name" value="NUDIX_BOX"/>
    <property type="match status" value="1"/>
</dbReference>
<feature type="domain" description="Nudix hydrolase" evidence="3">
    <location>
        <begin position="59"/>
        <end position="222"/>
    </location>
</feature>
<dbReference type="AlphaFoldDB" id="A0AAV9VGA0"/>
<keyword evidence="1" id="KW-0378">Hydrolase</keyword>
<accession>A0AAV9VGA0</accession>
<comment type="caution">
    <text evidence="4">The sequence shown here is derived from an EMBL/GenBank/DDBJ whole genome shotgun (WGS) entry which is preliminary data.</text>
</comment>
<dbReference type="GO" id="GO:0006754">
    <property type="term" value="P:ATP biosynthetic process"/>
    <property type="evidence" value="ECO:0007669"/>
    <property type="project" value="TreeGrafter"/>
</dbReference>
<protein>
    <recommendedName>
        <fullName evidence="3">Nudix hydrolase domain-containing protein</fullName>
    </recommendedName>
</protein>
<dbReference type="Gene3D" id="3.90.79.10">
    <property type="entry name" value="Nucleoside Triphosphate Pyrophosphohydrolase"/>
    <property type="match status" value="1"/>
</dbReference>
<dbReference type="PROSITE" id="PS51462">
    <property type="entry name" value="NUDIX"/>
    <property type="match status" value="1"/>
</dbReference>
<evidence type="ECO:0000313" key="5">
    <source>
        <dbReference type="Proteomes" id="UP001373714"/>
    </source>
</evidence>
<proteinExistence type="predicted"/>
<dbReference type="GO" id="GO:0004081">
    <property type="term" value="F:bis(5'-nucleosyl)-tetraphosphatase (asymmetrical) activity"/>
    <property type="evidence" value="ECO:0007669"/>
    <property type="project" value="TreeGrafter"/>
</dbReference>
<dbReference type="InterPro" id="IPR015797">
    <property type="entry name" value="NUDIX_hydrolase-like_dom_sf"/>
</dbReference>
<keyword evidence="2" id="KW-0175">Coiled coil</keyword>
<organism evidence="4 5">
    <name type="scientific">Orbilia blumenaviensis</name>
    <dbReference type="NCBI Taxonomy" id="1796055"/>
    <lineage>
        <taxon>Eukaryota</taxon>
        <taxon>Fungi</taxon>
        <taxon>Dikarya</taxon>
        <taxon>Ascomycota</taxon>
        <taxon>Pezizomycotina</taxon>
        <taxon>Orbiliomycetes</taxon>
        <taxon>Orbiliales</taxon>
        <taxon>Orbiliaceae</taxon>
        <taxon>Orbilia</taxon>
    </lineage>
</organism>
<feature type="coiled-coil region" evidence="2">
    <location>
        <begin position="170"/>
        <end position="203"/>
    </location>
</feature>
<evidence type="ECO:0000313" key="4">
    <source>
        <dbReference type="EMBL" id="KAK6360879.1"/>
    </source>
</evidence>
<evidence type="ECO:0000256" key="2">
    <source>
        <dbReference type="SAM" id="Coils"/>
    </source>
</evidence>
<gene>
    <name evidence="4" type="ORF">TWF730_006995</name>
</gene>
<dbReference type="PANTHER" id="PTHR21340:SF0">
    <property type="entry name" value="BIS(5'-NUCLEOSYL)-TETRAPHOSPHATASE [ASYMMETRICAL]"/>
    <property type="match status" value="1"/>
</dbReference>
<dbReference type="SUPFAM" id="SSF55811">
    <property type="entry name" value="Nudix"/>
    <property type="match status" value="1"/>
</dbReference>
<dbReference type="InterPro" id="IPR051325">
    <property type="entry name" value="Nudix_hydrolase_domain"/>
</dbReference>
<name>A0AAV9VGA0_9PEZI</name>